<evidence type="ECO:0000313" key="2">
    <source>
        <dbReference type="EMBL" id="KAK5923966.1"/>
    </source>
</evidence>
<dbReference type="Proteomes" id="UP001331515">
    <property type="component" value="Unassembled WGS sequence"/>
</dbReference>
<organism evidence="2 3">
    <name type="scientific">Champsocephalus gunnari</name>
    <name type="common">Mackerel icefish</name>
    <dbReference type="NCBI Taxonomy" id="52237"/>
    <lineage>
        <taxon>Eukaryota</taxon>
        <taxon>Metazoa</taxon>
        <taxon>Chordata</taxon>
        <taxon>Craniata</taxon>
        <taxon>Vertebrata</taxon>
        <taxon>Euteleostomi</taxon>
        <taxon>Actinopterygii</taxon>
        <taxon>Neopterygii</taxon>
        <taxon>Teleostei</taxon>
        <taxon>Neoteleostei</taxon>
        <taxon>Acanthomorphata</taxon>
        <taxon>Eupercaria</taxon>
        <taxon>Perciformes</taxon>
        <taxon>Notothenioidei</taxon>
        <taxon>Channichthyidae</taxon>
        <taxon>Champsocephalus</taxon>
    </lineage>
</organism>
<comment type="caution">
    <text evidence="2">The sequence shown here is derived from an EMBL/GenBank/DDBJ whole genome shotgun (WGS) entry which is preliminary data.</text>
</comment>
<keyword evidence="3" id="KW-1185">Reference proteome</keyword>
<evidence type="ECO:0000256" key="1">
    <source>
        <dbReference type="SAM" id="MobiDB-lite"/>
    </source>
</evidence>
<protein>
    <submittedName>
        <fullName evidence="2">Uncharacterized protein</fullName>
    </submittedName>
</protein>
<reference evidence="2 3" key="1">
    <citation type="journal article" date="2023" name="Mol. Biol. Evol.">
        <title>Genomics of Secondarily Temperate Adaptation in the Only Non-Antarctic Icefish.</title>
        <authorList>
            <person name="Rivera-Colon A.G."/>
            <person name="Rayamajhi N."/>
            <person name="Minhas B.F."/>
            <person name="Madrigal G."/>
            <person name="Bilyk K.T."/>
            <person name="Yoon V."/>
            <person name="Hune M."/>
            <person name="Gregory S."/>
            <person name="Cheng C.H.C."/>
            <person name="Catchen J.M."/>
        </authorList>
    </citation>
    <scope>NUCLEOTIDE SEQUENCE [LARGE SCALE GENOMIC DNA]</scope>
    <source>
        <tissue evidence="2">White muscle</tissue>
    </source>
</reference>
<dbReference type="EMBL" id="JAURVH010001521">
    <property type="protein sequence ID" value="KAK5923966.1"/>
    <property type="molecule type" value="Genomic_DNA"/>
</dbReference>
<evidence type="ECO:0000313" key="3">
    <source>
        <dbReference type="Proteomes" id="UP001331515"/>
    </source>
</evidence>
<dbReference type="AlphaFoldDB" id="A0AAN8DJ32"/>
<accession>A0AAN8DJ32</accession>
<proteinExistence type="predicted"/>
<gene>
    <name evidence="2" type="ORF">CgunFtcFv8_000889</name>
</gene>
<name>A0AAN8DJ32_CHAGU</name>
<sequence>MNVFGVLVCPDCHKAGGQQSNVPAVWPGLRAFCLAPDPELEPDAQRRLLSPRQGPILTAKRPRCPDSYI</sequence>
<feature type="region of interest" description="Disordered" evidence="1">
    <location>
        <begin position="46"/>
        <end position="69"/>
    </location>
</feature>